<reference evidence="1" key="1">
    <citation type="journal article" date="2015" name="Nature">
        <title>Complex archaea that bridge the gap between prokaryotes and eukaryotes.</title>
        <authorList>
            <person name="Spang A."/>
            <person name="Saw J.H."/>
            <person name="Jorgensen S.L."/>
            <person name="Zaremba-Niedzwiedzka K."/>
            <person name="Martijn J."/>
            <person name="Lind A.E."/>
            <person name="van Eijk R."/>
            <person name="Schleper C."/>
            <person name="Guy L."/>
            <person name="Ettema T.J."/>
        </authorList>
    </citation>
    <scope>NUCLEOTIDE SEQUENCE</scope>
</reference>
<dbReference type="EMBL" id="LAZR01012240">
    <property type="protein sequence ID" value="KKM27874.1"/>
    <property type="molecule type" value="Genomic_DNA"/>
</dbReference>
<sequence>MVQGRLLRKLLRVTPNEYSNEENQRDKGNTYHSCGATYLENIPQVSSESLESVEYFIQVSNQGKHTEEVNAISSWTFETDKKTRTTNKKFGHQVYIKIRLTVYYQRRTDQKSPTEG</sequence>
<comment type="caution">
    <text evidence="1">The sequence shown here is derived from an EMBL/GenBank/DDBJ whole genome shotgun (WGS) entry which is preliminary data.</text>
</comment>
<evidence type="ECO:0000313" key="1">
    <source>
        <dbReference type="EMBL" id="KKM27874.1"/>
    </source>
</evidence>
<name>A0A0F9J664_9ZZZZ</name>
<gene>
    <name evidence="1" type="ORF">LCGC14_1570290</name>
</gene>
<dbReference type="AlphaFoldDB" id="A0A0F9J664"/>
<organism evidence="1">
    <name type="scientific">marine sediment metagenome</name>
    <dbReference type="NCBI Taxonomy" id="412755"/>
    <lineage>
        <taxon>unclassified sequences</taxon>
        <taxon>metagenomes</taxon>
        <taxon>ecological metagenomes</taxon>
    </lineage>
</organism>
<protein>
    <submittedName>
        <fullName evidence="1">Uncharacterized protein</fullName>
    </submittedName>
</protein>
<accession>A0A0F9J664</accession>
<proteinExistence type="predicted"/>